<feature type="transmembrane region" description="Helical" evidence="1">
    <location>
        <begin position="146"/>
        <end position="167"/>
    </location>
</feature>
<proteinExistence type="predicted"/>
<dbReference type="eggNOG" id="KOG0192">
    <property type="taxonomic scope" value="Eukaryota"/>
</dbReference>
<dbReference type="STRING" id="431595.K3X294"/>
<reference evidence="3" key="3">
    <citation type="submission" date="2015-02" db="UniProtKB">
        <authorList>
            <consortium name="EnsemblProtists"/>
        </authorList>
    </citation>
    <scope>IDENTIFICATION</scope>
    <source>
        <strain evidence="3">DAOM BR144</strain>
    </source>
</reference>
<sequence>MTLSIFVLLEYAIKLVLCVGLIVYTRHNRHEALRGDSGAARKVLLPAFEPLLWIISAIAGSLTAYMVYMVAGKTYLTLSPSVVNEVLYSGRHFSLLLVVVFMLQKSVSLLALARAAMISLFMSAYTVPLTWVLLAYGDSSTVDRSFWVISFAHAPVLIPFMYAAIYPPSRATKRIQRQYCAYYFVAFILECFSHFTLKSHALDIRLGFIYAGLVWGSLSPLVIWRVLKADTAHWRGFGQRACQLQPTFSGSTISLQHSHGPRATGSRPTVAGTVDHMAPEIIMGVGRLADYDSAADIYALGITMWEILYPGEEKYPEAHSNTFLIFDTVVSGCRPHLNPRLHPKLQELLTSCWHPDPAQRPSAQQVVYMLEQIQEEAAAIFALELIDELQEEMMLDKLADEFVLSDGLAKTFGLGTSS</sequence>
<feature type="transmembrane region" description="Helical" evidence="1">
    <location>
        <begin position="86"/>
        <end position="103"/>
    </location>
</feature>
<feature type="transmembrane region" description="Helical" evidence="1">
    <location>
        <begin position="51"/>
        <end position="71"/>
    </location>
</feature>
<dbReference type="Proteomes" id="UP000019132">
    <property type="component" value="Unassembled WGS sequence"/>
</dbReference>
<reference evidence="4" key="1">
    <citation type="journal article" date="2010" name="Genome Biol.">
        <title>Genome sequence of the necrotrophic plant pathogen Pythium ultimum reveals original pathogenicity mechanisms and effector repertoire.</title>
        <authorList>
            <person name="Levesque C.A."/>
            <person name="Brouwer H."/>
            <person name="Cano L."/>
            <person name="Hamilton J.P."/>
            <person name="Holt C."/>
            <person name="Huitema E."/>
            <person name="Raffaele S."/>
            <person name="Robideau G.P."/>
            <person name="Thines M."/>
            <person name="Win J."/>
            <person name="Zerillo M.M."/>
            <person name="Beakes G.W."/>
            <person name="Boore J.L."/>
            <person name="Busam D."/>
            <person name="Dumas B."/>
            <person name="Ferriera S."/>
            <person name="Fuerstenberg S.I."/>
            <person name="Gachon C.M."/>
            <person name="Gaulin E."/>
            <person name="Govers F."/>
            <person name="Grenville-Briggs L."/>
            <person name="Horner N."/>
            <person name="Hostetler J."/>
            <person name="Jiang R.H."/>
            <person name="Johnson J."/>
            <person name="Krajaejun T."/>
            <person name="Lin H."/>
            <person name="Meijer H.J."/>
            <person name="Moore B."/>
            <person name="Morris P."/>
            <person name="Phuntmart V."/>
            <person name="Puiu D."/>
            <person name="Shetty J."/>
            <person name="Stajich J.E."/>
            <person name="Tripathy S."/>
            <person name="Wawra S."/>
            <person name="van West P."/>
            <person name="Whitty B.R."/>
            <person name="Coutinho P.M."/>
            <person name="Henrissat B."/>
            <person name="Martin F."/>
            <person name="Thomas P.D."/>
            <person name="Tyler B.M."/>
            <person name="De Vries R.P."/>
            <person name="Kamoun S."/>
            <person name="Yandell M."/>
            <person name="Tisserat N."/>
            <person name="Buell C.R."/>
        </authorList>
    </citation>
    <scope>NUCLEOTIDE SEQUENCE</scope>
    <source>
        <strain evidence="4">DAOM:BR144</strain>
    </source>
</reference>
<feature type="transmembrane region" description="Helical" evidence="1">
    <location>
        <begin position="179"/>
        <end position="196"/>
    </location>
</feature>
<evidence type="ECO:0000256" key="1">
    <source>
        <dbReference type="SAM" id="Phobius"/>
    </source>
</evidence>
<dbReference type="GO" id="GO:0005524">
    <property type="term" value="F:ATP binding"/>
    <property type="evidence" value="ECO:0007669"/>
    <property type="project" value="InterPro"/>
</dbReference>
<dbReference type="PROSITE" id="PS50011">
    <property type="entry name" value="PROTEIN_KINASE_DOM"/>
    <property type="match status" value="1"/>
</dbReference>
<feature type="transmembrane region" description="Helical" evidence="1">
    <location>
        <begin position="115"/>
        <end position="134"/>
    </location>
</feature>
<name>K3X294_GLOUD</name>
<dbReference type="GO" id="GO:0004674">
    <property type="term" value="F:protein serine/threonine kinase activity"/>
    <property type="evidence" value="ECO:0007669"/>
    <property type="project" value="TreeGrafter"/>
</dbReference>
<dbReference type="InterPro" id="IPR051681">
    <property type="entry name" value="Ser/Thr_Kinases-Pseudokinases"/>
</dbReference>
<keyword evidence="1" id="KW-0472">Membrane</keyword>
<dbReference type="Pfam" id="PF07714">
    <property type="entry name" value="PK_Tyr_Ser-Thr"/>
    <property type="match status" value="1"/>
</dbReference>
<dbReference type="SMART" id="SM00220">
    <property type="entry name" value="S_TKc"/>
    <property type="match status" value="1"/>
</dbReference>
<dbReference type="InParanoid" id="K3X294"/>
<feature type="transmembrane region" description="Helical" evidence="1">
    <location>
        <begin position="208"/>
        <end position="227"/>
    </location>
</feature>
<dbReference type="InterPro" id="IPR001245">
    <property type="entry name" value="Ser-Thr/Tyr_kinase_cat_dom"/>
</dbReference>
<reference evidence="4" key="2">
    <citation type="submission" date="2010-04" db="EMBL/GenBank/DDBJ databases">
        <authorList>
            <person name="Buell R."/>
            <person name="Hamilton J."/>
            <person name="Hostetler J."/>
        </authorList>
    </citation>
    <scope>NUCLEOTIDE SEQUENCE [LARGE SCALE GENOMIC DNA]</scope>
    <source>
        <strain evidence="4">DAOM:BR144</strain>
    </source>
</reference>
<accession>K3X294</accession>
<dbReference type="SUPFAM" id="SSF56112">
    <property type="entry name" value="Protein kinase-like (PK-like)"/>
    <property type="match status" value="1"/>
</dbReference>
<evidence type="ECO:0000313" key="4">
    <source>
        <dbReference type="Proteomes" id="UP000019132"/>
    </source>
</evidence>
<evidence type="ECO:0000259" key="2">
    <source>
        <dbReference type="PROSITE" id="PS50011"/>
    </source>
</evidence>
<dbReference type="InterPro" id="IPR000719">
    <property type="entry name" value="Prot_kinase_dom"/>
</dbReference>
<dbReference type="HOGENOM" id="CLU_658040_0_0_1"/>
<feature type="transmembrane region" description="Helical" evidence="1">
    <location>
        <begin position="6"/>
        <end position="24"/>
    </location>
</feature>
<feature type="domain" description="Protein kinase" evidence="2">
    <location>
        <begin position="53"/>
        <end position="373"/>
    </location>
</feature>
<dbReference type="VEuPathDB" id="FungiDB:PYU1_G011318"/>
<dbReference type="PANTHER" id="PTHR44329">
    <property type="entry name" value="SERINE/THREONINE-PROTEIN KINASE TNNI3K-RELATED"/>
    <property type="match status" value="1"/>
</dbReference>
<keyword evidence="1" id="KW-0812">Transmembrane</keyword>
<organism evidence="3 4">
    <name type="scientific">Globisporangium ultimum (strain ATCC 200006 / CBS 805.95 / DAOM BR144)</name>
    <name type="common">Pythium ultimum</name>
    <dbReference type="NCBI Taxonomy" id="431595"/>
    <lineage>
        <taxon>Eukaryota</taxon>
        <taxon>Sar</taxon>
        <taxon>Stramenopiles</taxon>
        <taxon>Oomycota</taxon>
        <taxon>Peronosporomycetes</taxon>
        <taxon>Pythiales</taxon>
        <taxon>Pythiaceae</taxon>
        <taxon>Globisporangium</taxon>
    </lineage>
</organism>
<evidence type="ECO:0000313" key="3">
    <source>
        <dbReference type="EnsemblProtists" id="PYU1_T011343"/>
    </source>
</evidence>
<keyword evidence="4" id="KW-1185">Reference proteome</keyword>
<dbReference type="Gene3D" id="1.10.510.10">
    <property type="entry name" value="Transferase(Phosphotransferase) domain 1"/>
    <property type="match status" value="1"/>
</dbReference>
<dbReference type="EnsemblProtists" id="PYU1_T011343">
    <property type="protein sequence ID" value="PYU1_T011343"/>
    <property type="gene ID" value="PYU1_G011318"/>
</dbReference>
<keyword evidence="1" id="KW-1133">Transmembrane helix</keyword>
<dbReference type="EMBL" id="GL376562">
    <property type="status" value="NOT_ANNOTATED_CDS"/>
    <property type="molecule type" value="Genomic_DNA"/>
</dbReference>
<dbReference type="AlphaFoldDB" id="K3X294"/>
<dbReference type="InterPro" id="IPR011009">
    <property type="entry name" value="Kinase-like_dom_sf"/>
</dbReference>
<protein>
    <recommendedName>
        <fullName evidence="2">Protein kinase domain-containing protein</fullName>
    </recommendedName>
</protein>